<dbReference type="Pfam" id="PF09365">
    <property type="entry name" value="DUF2461"/>
    <property type="match status" value="1"/>
</dbReference>
<dbReference type="PANTHER" id="PTHR36452:SF1">
    <property type="entry name" value="DUF2461 DOMAIN-CONTAINING PROTEIN"/>
    <property type="match status" value="1"/>
</dbReference>
<dbReference type="Proteomes" id="UP000515728">
    <property type="component" value="Chromosome"/>
</dbReference>
<dbReference type="InterPro" id="IPR012808">
    <property type="entry name" value="CHP02453"/>
</dbReference>
<gene>
    <name evidence="1" type="ORF">H6H00_27170</name>
</gene>
<dbReference type="PANTHER" id="PTHR36452">
    <property type="entry name" value="CHROMOSOME 12, WHOLE GENOME SHOTGUN SEQUENCE"/>
    <property type="match status" value="1"/>
</dbReference>
<dbReference type="NCBIfam" id="TIGR02453">
    <property type="entry name" value="TIGR02453 family protein"/>
    <property type="match status" value="1"/>
</dbReference>
<proteinExistence type="predicted"/>
<dbReference type="RefSeq" id="WP_185718495.1">
    <property type="nucleotide sequence ID" value="NZ_BAAAWI010000001.1"/>
</dbReference>
<dbReference type="PIRSF" id="PIRSF028451">
    <property type="entry name" value="UCP028451"/>
    <property type="match status" value="1"/>
</dbReference>
<keyword evidence="2" id="KW-1185">Reference proteome</keyword>
<sequence>MAFSGFGEYSVEFYDGLLADNSKAYWTDRREVYERDVRGPMLELLAACEPEFGTGKVFRPYRDVRFSADKTPYKTHCGATAGEFYVQVGSDGLLAAGGYYWMAPDQVARFRTAVDDERRGTDLQARLAALEGAGITIAGEKLKTRPRGVDPTHPRLDLLRHKGLYGWREWPPDDVLHEPGALDRVVTTWRALGPLTEWLTDHVGPSDQPRR</sequence>
<protein>
    <submittedName>
        <fullName evidence="1">DUF2461 domain-containing protein</fullName>
    </submittedName>
</protein>
<name>A0A7G7MG31_9PSEU</name>
<reference evidence="1 2" key="1">
    <citation type="submission" date="2020-08" db="EMBL/GenBank/DDBJ databases">
        <authorList>
            <person name="Mo P."/>
        </authorList>
    </citation>
    <scope>NUCLEOTIDE SEQUENCE [LARGE SCALE GENOMIC DNA]</scope>
    <source>
        <strain evidence="1 2">CGMCC 4.1532</strain>
    </source>
</reference>
<dbReference type="InterPro" id="IPR015996">
    <property type="entry name" value="UCP028451"/>
</dbReference>
<dbReference type="EMBL" id="CP060131">
    <property type="protein sequence ID" value="QNG51742.1"/>
    <property type="molecule type" value="Genomic_DNA"/>
</dbReference>
<evidence type="ECO:0000313" key="1">
    <source>
        <dbReference type="EMBL" id="QNG51742.1"/>
    </source>
</evidence>
<dbReference type="KEGG" id="ppel:H6H00_27170"/>
<evidence type="ECO:0000313" key="2">
    <source>
        <dbReference type="Proteomes" id="UP000515728"/>
    </source>
</evidence>
<organism evidence="1 2">
    <name type="scientific">Pseudonocardia petroleophila</name>
    <dbReference type="NCBI Taxonomy" id="37331"/>
    <lineage>
        <taxon>Bacteria</taxon>
        <taxon>Bacillati</taxon>
        <taxon>Actinomycetota</taxon>
        <taxon>Actinomycetes</taxon>
        <taxon>Pseudonocardiales</taxon>
        <taxon>Pseudonocardiaceae</taxon>
        <taxon>Pseudonocardia</taxon>
    </lineage>
</organism>
<accession>A0A7G7MG31</accession>
<dbReference type="AlphaFoldDB" id="A0A7G7MG31"/>